<reference evidence="8 9" key="1">
    <citation type="journal article" date="2015" name="Antonie Van Leeuwenhoek">
        <title>Prauserella endophytica sp. nov., an endophytic actinobacterium isolated from Tamarix taklamakanensis.</title>
        <authorList>
            <person name="Liu J.M."/>
            <person name="Habden X."/>
            <person name="Guo L."/>
            <person name="Tuo L."/>
            <person name="Jiang Z.K."/>
            <person name="Liu S.W."/>
            <person name="Liu X.F."/>
            <person name="Chen L."/>
            <person name="Li R.F."/>
            <person name="Zhang Y.Q."/>
            <person name="Sun C.H."/>
        </authorList>
    </citation>
    <scope>NUCLEOTIDE SEQUENCE [LARGE SCALE GENOMIC DNA]</scope>
    <source>
        <strain evidence="8 9">CGMCC 4.7182</strain>
    </source>
</reference>
<dbReference type="PANTHER" id="PTHR11956">
    <property type="entry name" value="ARGINYL-TRNA SYNTHETASE"/>
    <property type="match status" value="1"/>
</dbReference>
<keyword evidence="3 6" id="KW-0547">Nucleotide-binding</keyword>
<accession>A0ABY2RTR8</accession>
<dbReference type="PANTHER" id="PTHR11956:SF5">
    <property type="entry name" value="ARGININE--TRNA LIGASE, CYTOPLASMIC"/>
    <property type="match status" value="1"/>
</dbReference>
<dbReference type="SUPFAM" id="SSF55190">
    <property type="entry name" value="Arginyl-tRNA synthetase (ArgRS), N-terminal 'additional' domain"/>
    <property type="match status" value="1"/>
</dbReference>
<evidence type="ECO:0000256" key="3">
    <source>
        <dbReference type="ARBA" id="ARBA00022741"/>
    </source>
</evidence>
<dbReference type="GO" id="GO:0016874">
    <property type="term" value="F:ligase activity"/>
    <property type="evidence" value="ECO:0007669"/>
    <property type="project" value="UniProtKB-KW"/>
</dbReference>
<organism evidence="8 9">
    <name type="scientific">Prauserella endophytica</name>
    <dbReference type="NCBI Taxonomy" id="1592324"/>
    <lineage>
        <taxon>Bacteria</taxon>
        <taxon>Bacillati</taxon>
        <taxon>Actinomycetota</taxon>
        <taxon>Actinomycetes</taxon>
        <taxon>Pseudonocardiales</taxon>
        <taxon>Pseudonocardiaceae</taxon>
        <taxon>Prauserella</taxon>
        <taxon>Prauserella coralliicola group</taxon>
    </lineage>
</organism>
<dbReference type="Proteomes" id="UP000309992">
    <property type="component" value="Unassembled WGS sequence"/>
</dbReference>
<dbReference type="InterPro" id="IPR014729">
    <property type="entry name" value="Rossmann-like_a/b/a_fold"/>
</dbReference>
<keyword evidence="6" id="KW-0648">Protein biosynthesis</keyword>
<dbReference type="PRINTS" id="PR01038">
    <property type="entry name" value="TRNASYNTHARG"/>
</dbReference>
<dbReference type="InterPro" id="IPR005148">
    <property type="entry name" value="Arg-tRNA-synth_N"/>
</dbReference>
<dbReference type="EMBL" id="SWMS01000039">
    <property type="protein sequence ID" value="TKG60264.1"/>
    <property type="molecule type" value="Genomic_DNA"/>
</dbReference>
<evidence type="ECO:0000313" key="9">
    <source>
        <dbReference type="Proteomes" id="UP000309992"/>
    </source>
</evidence>
<gene>
    <name evidence="8" type="primary">argS</name>
    <name evidence="8" type="ORF">FCN18_35785</name>
</gene>
<keyword evidence="4 6" id="KW-0067">ATP-binding</keyword>
<dbReference type="Pfam" id="PF03485">
    <property type="entry name" value="Arg_tRNA_synt_N"/>
    <property type="match status" value="1"/>
</dbReference>
<dbReference type="InterPro" id="IPR035684">
    <property type="entry name" value="ArgRS_core"/>
</dbReference>
<dbReference type="Gene3D" id="3.40.50.620">
    <property type="entry name" value="HUPs"/>
    <property type="match status" value="1"/>
</dbReference>
<protein>
    <recommendedName>
        <fullName evidence="1">Arginine--tRNA ligase</fullName>
    </recommendedName>
</protein>
<comment type="similarity">
    <text evidence="6">Belongs to the class-I aminoacyl-tRNA synthetase family.</text>
</comment>
<evidence type="ECO:0000256" key="2">
    <source>
        <dbReference type="ARBA" id="ARBA00022598"/>
    </source>
</evidence>
<evidence type="ECO:0000259" key="7">
    <source>
        <dbReference type="SMART" id="SM01016"/>
    </source>
</evidence>
<dbReference type="Gene3D" id="3.30.1360.70">
    <property type="entry name" value="Arginyl tRNA synthetase N-terminal domain"/>
    <property type="match status" value="1"/>
</dbReference>
<evidence type="ECO:0000313" key="8">
    <source>
        <dbReference type="EMBL" id="TKG60264.1"/>
    </source>
</evidence>
<keyword evidence="2 6" id="KW-0436">Ligase</keyword>
<comment type="caution">
    <text evidence="8">The sequence shown here is derived from an EMBL/GenBank/DDBJ whole genome shotgun (WGS) entry which is preliminary data.</text>
</comment>
<dbReference type="InterPro" id="IPR001278">
    <property type="entry name" value="Arg-tRNA-ligase"/>
</dbReference>
<evidence type="ECO:0000256" key="4">
    <source>
        <dbReference type="ARBA" id="ARBA00022840"/>
    </source>
</evidence>
<feature type="domain" description="Arginyl tRNA synthetase N-terminal" evidence="7">
    <location>
        <begin position="3"/>
        <end position="72"/>
    </location>
</feature>
<keyword evidence="9" id="KW-1185">Reference proteome</keyword>
<evidence type="ECO:0000256" key="5">
    <source>
        <dbReference type="ARBA" id="ARBA00023146"/>
    </source>
</evidence>
<dbReference type="InterPro" id="IPR001412">
    <property type="entry name" value="aa-tRNA-synth_I_CS"/>
</dbReference>
<dbReference type="PROSITE" id="PS00178">
    <property type="entry name" value="AA_TRNA_LIGASE_I"/>
    <property type="match status" value="1"/>
</dbReference>
<dbReference type="InterPro" id="IPR036695">
    <property type="entry name" value="Arg-tRNA-synth_N_sf"/>
</dbReference>
<evidence type="ECO:0000256" key="6">
    <source>
        <dbReference type="RuleBase" id="RU363038"/>
    </source>
</evidence>
<evidence type="ECO:0000256" key="1">
    <source>
        <dbReference type="ARBA" id="ARBA00020262"/>
    </source>
</evidence>
<proteinExistence type="inferred from homology"/>
<dbReference type="SMART" id="SM01016">
    <property type="entry name" value="Arg_tRNA_synt_N"/>
    <property type="match status" value="1"/>
</dbReference>
<dbReference type="Pfam" id="PF00750">
    <property type="entry name" value="tRNA-synt_1d"/>
    <property type="match status" value="1"/>
</dbReference>
<sequence>MAAELTAELAEQDPLVRRSDHADFQSNVALALAKKAREKPRDLAQRLQPHLAAVPWLTGVELSGPGFLNITVADRAITKQLTQRAEQPRLGVAESQSRQVVVVDYSAPNIAKEMHVGHLRSTLIGDALVRILGFLGAEVVRQNHVGDWGTQFGMLIQYIFEHPEASWRNTEVGDTGREDATSALDALYRAARAEFDADAAFKERREPVTPCSPRKSS</sequence>
<keyword evidence="5 6" id="KW-0030">Aminoacyl-tRNA synthetase</keyword>
<dbReference type="SUPFAM" id="SSF52374">
    <property type="entry name" value="Nucleotidylyl transferase"/>
    <property type="match status" value="1"/>
</dbReference>
<name>A0ABY2RTR8_9PSEU</name>